<feature type="domain" description="AMP-binding enzyme C-terminal" evidence="4">
    <location>
        <begin position="412"/>
        <end position="486"/>
    </location>
</feature>
<reference evidence="5 6" key="1">
    <citation type="submission" date="2015-10" db="EMBL/GenBank/DDBJ databases">
        <title>Corynebacteirum lowii and Corynebacterium oculi species nova, derived from human clinical disease and and emended description of Corynebacterium mastiditis.</title>
        <authorList>
            <person name="Bernard K."/>
            <person name="Pacheco A.L."/>
            <person name="Mcdougall C."/>
            <person name="Burtx T."/>
            <person name="Weibe D."/>
            <person name="Tyler S."/>
            <person name="Olson A.B."/>
            <person name="Cnockaert M."/>
            <person name="Eguchi H."/>
            <person name="Kuwahara T."/>
            <person name="Nakayama-Imaohji H."/>
            <person name="Boudewijins M."/>
            <person name="Van Hoecke F."/>
            <person name="Bernier A.-M."/>
            <person name="Vandamme P."/>
        </authorList>
    </citation>
    <scope>NUCLEOTIDE SEQUENCE [LARGE SCALE GENOMIC DNA]</scope>
    <source>
        <strain evidence="5 6">NML 130206</strain>
    </source>
</reference>
<accession>A0A0N8W0K5</accession>
<dbReference type="PANTHER" id="PTHR24096">
    <property type="entry name" value="LONG-CHAIN-FATTY-ACID--COA LIGASE"/>
    <property type="match status" value="1"/>
</dbReference>
<comment type="caution">
    <text evidence="5">The sequence shown here is derived from an EMBL/GenBank/DDBJ whole genome shotgun (WGS) entry which is preliminary data.</text>
</comment>
<dbReference type="PATRIC" id="fig|1544413.3.peg.1172"/>
<dbReference type="InterPro" id="IPR042099">
    <property type="entry name" value="ANL_N_sf"/>
</dbReference>
<dbReference type="InterPro" id="IPR000873">
    <property type="entry name" value="AMP-dep_synth/lig_dom"/>
</dbReference>
<dbReference type="OrthoDB" id="9803968at2"/>
<evidence type="ECO:0000256" key="2">
    <source>
        <dbReference type="ARBA" id="ARBA00022598"/>
    </source>
</evidence>
<organism evidence="5 6">
    <name type="scientific">Corynebacterium lowii</name>
    <dbReference type="NCBI Taxonomy" id="1544413"/>
    <lineage>
        <taxon>Bacteria</taxon>
        <taxon>Bacillati</taxon>
        <taxon>Actinomycetota</taxon>
        <taxon>Actinomycetes</taxon>
        <taxon>Mycobacteriales</taxon>
        <taxon>Corynebacteriaceae</taxon>
        <taxon>Corynebacterium</taxon>
    </lineage>
</organism>
<dbReference type="PANTHER" id="PTHR24096:SF149">
    <property type="entry name" value="AMP-BINDING DOMAIN-CONTAINING PROTEIN-RELATED"/>
    <property type="match status" value="1"/>
</dbReference>
<evidence type="ECO:0000313" key="5">
    <source>
        <dbReference type="EMBL" id="KQB86954.1"/>
    </source>
</evidence>
<dbReference type="Pfam" id="PF13193">
    <property type="entry name" value="AMP-binding_C"/>
    <property type="match status" value="1"/>
</dbReference>
<dbReference type="EMBL" id="LKEV01000002">
    <property type="protein sequence ID" value="KQB86954.1"/>
    <property type="molecule type" value="Genomic_DNA"/>
</dbReference>
<evidence type="ECO:0000259" key="4">
    <source>
        <dbReference type="Pfam" id="PF13193"/>
    </source>
</evidence>
<dbReference type="PROSITE" id="PS00455">
    <property type="entry name" value="AMP_BINDING"/>
    <property type="match status" value="1"/>
</dbReference>
<dbReference type="InterPro" id="IPR025110">
    <property type="entry name" value="AMP-bd_C"/>
</dbReference>
<keyword evidence="6" id="KW-1185">Reference proteome</keyword>
<evidence type="ECO:0000256" key="1">
    <source>
        <dbReference type="ARBA" id="ARBA00006432"/>
    </source>
</evidence>
<evidence type="ECO:0000313" key="6">
    <source>
        <dbReference type="Proteomes" id="UP000050488"/>
    </source>
</evidence>
<name>A0A0N8W0K5_9CORY</name>
<dbReference type="Gene3D" id="3.40.50.12780">
    <property type="entry name" value="N-terminal domain of ligase-like"/>
    <property type="match status" value="1"/>
</dbReference>
<dbReference type="AlphaFoldDB" id="A0A0N8W0K5"/>
<keyword evidence="2 5" id="KW-0436">Ligase</keyword>
<dbReference type="SUPFAM" id="SSF56801">
    <property type="entry name" value="Acetyl-CoA synthetase-like"/>
    <property type="match status" value="1"/>
</dbReference>
<dbReference type="RefSeq" id="WP_055177476.1">
    <property type="nucleotide sequence ID" value="NZ_JAUSQY010000001.1"/>
</dbReference>
<dbReference type="GO" id="GO:0004467">
    <property type="term" value="F:long-chain fatty acid-CoA ligase activity"/>
    <property type="evidence" value="ECO:0007669"/>
    <property type="project" value="UniProtKB-EC"/>
</dbReference>
<dbReference type="FunFam" id="3.30.300.30:FF:000007">
    <property type="entry name" value="4-coumarate--CoA ligase 2"/>
    <property type="match status" value="1"/>
</dbReference>
<comment type="similarity">
    <text evidence="1">Belongs to the ATP-dependent AMP-binding enzyme family.</text>
</comment>
<dbReference type="Pfam" id="PF00501">
    <property type="entry name" value="AMP-binding"/>
    <property type="match status" value="1"/>
</dbReference>
<dbReference type="Proteomes" id="UP000050488">
    <property type="component" value="Unassembled WGS sequence"/>
</dbReference>
<sequence>MLSIPSCSLYERVFADLSPADATRPAITEVDSGKSATYGELSAMIDAFTGYLAARGIGPGDVVALQLPSSINFAAAFYGALKAGATVTPMGMLLNQEDTGKIVRDSGAVLFLSALEHEDASSQALFVSAAELPNIYHTGLPAPTVTLDPETSLACIPFSSGTTGKAKGVKLSHRNLVANIAQALGAIEKLGLNRDSHVMAPLPFSHIYGLSILLTLPLIQRAHIFTMARFDLPLFLESHEKHGITMTFVAPPIAVALAKHPAVDSVQIRSLRTIISSAAALDAQLALAVEKRLGARVIQGYGMTEASPIVSLGDPDIQDRGSIGRPLPLTEWKLVDPESLEQQNTEGELLIRGPQVMQGYLNNPEDTAATLIPGGWMRTGDILRVGEHGELYVVDRAKEVIKYKGYQVAPSELEALLLTRPDIADAAVVGAYQDGLEIPRAFVVPAQGAKIEPEEVMDWVAQRVTPYKKIRRVDVMESIPKSPTGKILRRELRNYPL</sequence>
<dbReference type="EC" id="6.2.1.3" evidence="5"/>
<gene>
    <name evidence="5" type="primary">lcfB</name>
    <name evidence="5" type="ORF">Clow_01165</name>
</gene>
<evidence type="ECO:0000259" key="3">
    <source>
        <dbReference type="Pfam" id="PF00501"/>
    </source>
</evidence>
<dbReference type="Gene3D" id="3.30.300.30">
    <property type="match status" value="1"/>
</dbReference>
<feature type="domain" description="AMP-dependent synthetase/ligase" evidence="3">
    <location>
        <begin position="24"/>
        <end position="361"/>
    </location>
</feature>
<dbReference type="InterPro" id="IPR045851">
    <property type="entry name" value="AMP-bd_C_sf"/>
</dbReference>
<proteinExistence type="inferred from homology"/>
<dbReference type="STRING" id="1544413.Clow_01165"/>
<dbReference type="InterPro" id="IPR020845">
    <property type="entry name" value="AMP-binding_CS"/>
</dbReference>
<protein>
    <submittedName>
        <fullName evidence="5">Long-chain-fatty-acid--CoA ligase</fullName>
        <ecNumber evidence="5">6.2.1.3</ecNumber>
    </submittedName>
</protein>